<dbReference type="Proteomes" id="UP001144347">
    <property type="component" value="Unassembled WGS sequence"/>
</dbReference>
<reference evidence="1" key="1">
    <citation type="submission" date="2022-12" db="EMBL/GenBank/DDBJ databases">
        <title>Genome sequence of HCMS5-2.</title>
        <authorList>
            <person name="Woo H."/>
        </authorList>
    </citation>
    <scope>NUCLEOTIDE SEQUENCE</scope>
    <source>
        <strain evidence="1">HCMS5-2</strain>
    </source>
</reference>
<comment type="caution">
    <text evidence="1">The sequence shown here is derived from an EMBL/GenBank/DDBJ whole genome shotgun (WGS) entry which is preliminary data.</text>
</comment>
<sequence length="312" mass="33413">MPNTMPLGRSAESDDLIWIWDSSVAALRQCKISDLPFGAGGGSSGPLLGSPFKIRLGDPEVEVVTVSPGVYNTVVTDLRLVGKTDYPVSCTQLNNASFRDGDLIFDSVNGKVTIKNFILISGEILILYPDGVPGSSGGSTALLQDQIDELKLMLAPLLPDISGKSGASFWWTRAIEDIPAGWVIDESMKGYVPVQFDASIDEIKEPGLTGGSASHVNTEDEMFPHEHKMFSSDVRSGPNGTEIITSDKYVARGAAYKGQEGYELSYSSLEPTLGRSGLSGGYLADGATVKTAKPYSIRNPFKTGCWIKYISA</sequence>
<gene>
    <name evidence="1" type="ORF">O0955_13310</name>
</gene>
<dbReference type="RefSeq" id="WP_269428038.1">
    <property type="nucleotide sequence ID" value="NZ_JAPWGM010000004.1"/>
</dbReference>
<dbReference type="EMBL" id="JAPWGM010000004">
    <property type="protein sequence ID" value="MCZ4244985.1"/>
    <property type="molecule type" value="Genomic_DNA"/>
</dbReference>
<keyword evidence="2" id="KW-1185">Reference proteome</keyword>
<evidence type="ECO:0000313" key="1">
    <source>
        <dbReference type="EMBL" id="MCZ4244985.1"/>
    </source>
</evidence>
<protein>
    <submittedName>
        <fullName evidence="1">Uncharacterized protein</fullName>
    </submittedName>
</protein>
<name>A0ABT4LAQ1_9SPHI</name>
<proteinExistence type="predicted"/>
<evidence type="ECO:0000313" key="2">
    <source>
        <dbReference type="Proteomes" id="UP001144347"/>
    </source>
</evidence>
<organism evidence="1 2">
    <name type="scientific">Pedobacter punctiformis</name>
    <dbReference type="NCBI Taxonomy" id="3004097"/>
    <lineage>
        <taxon>Bacteria</taxon>
        <taxon>Pseudomonadati</taxon>
        <taxon>Bacteroidota</taxon>
        <taxon>Sphingobacteriia</taxon>
        <taxon>Sphingobacteriales</taxon>
        <taxon>Sphingobacteriaceae</taxon>
        <taxon>Pedobacter</taxon>
    </lineage>
</organism>
<accession>A0ABT4LAQ1</accession>